<dbReference type="SUPFAM" id="SSF52058">
    <property type="entry name" value="L domain-like"/>
    <property type="match status" value="1"/>
</dbReference>
<organism evidence="2 3">
    <name type="scientific">Hevea brasiliensis</name>
    <name type="common">Para rubber tree</name>
    <name type="synonym">Siphonia brasiliensis</name>
    <dbReference type="NCBI Taxonomy" id="3981"/>
    <lineage>
        <taxon>Eukaryota</taxon>
        <taxon>Viridiplantae</taxon>
        <taxon>Streptophyta</taxon>
        <taxon>Embryophyta</taxon>
        <taxon>Tracheophyta</taxon>
        <taxon>Spermatophyta</taxon>
        <taxon>Magnoliopsida</taxon>
        <taxon>eudicotyledons</taxon>
        <taxon>Gunneridae</taxon>
        <taxon>Pentapetalae</taxon>
        <taxon>rosids</taxon>
        <taxon>fabids</taxon>
        <taxon>Malpighiales</taxon>
        <taxon>Euphorbiaceae</taxon>
        <taxon>Crotonoideae</taxon>
        <taxon>Micrandreae</taxon>
        <taxon>Hevea</taxon>
    </lineage>
</organism>
<evidence type="ECO:0000313" key="3">
    <source>
        <dbReference type="Proteomes" id="UP000467840"/>
    </source>
</evidence>
<keyword evidence="1" id="KW-0611">Plant defense</keyword>
<dbReference type="Proteomes" id="UP000467840">
    <property type="component" value="Chromosome 11"/>
</dbReference>
<evidence type="ECO:0000256" key="1">
    <source>
        <dbReference type="ARBA" id="ARBA00022821"/>
    </source>
</evidence>
<dbReference type="EMBL" id="JAAGAX010000002">
    <property type="protein sequence ID" value="KAF2322475.1"/>
    <property type="molecule type" value="Genomic_DNA"/>
</dbReference>
<keyword evidence="3" id="KW-1185">Reference proteome</keyword>
<dbReference type="Gene3D" id="3.80.10.10">
    <property type="entry name" value="Ribonuclease Inhibitor"/>
    <property type="match status" value="1"/>
</dbReference>
<accession>A0A6A6NC38</accession>
<comment type="caution">
    <text evidence="2">The sequence shown here is derived from an EMBL/GenBank/DDBJ whole genome shotgun (WGS) entry which is preliminary data.</text>
</comment>
<dbReference type="AlphaFoldDB" id="A0A6A6NC38"/>
<protein>
    <submittedName>
        <fullName evidence="2">Uncharacterized protein</fullName>
    </submittedName>
</protein>
<sequence>MQVLLPSLVELEIFDCPKLEPFLKGGLPSQLKSLFICGCQEAIAGLVKRDFRALPNNEVESIAEETLLPSSLTYLKIWNFDNLKHLELHHLTSLKTLRIRKCPNLQRIAKEKLSSLSELMIDDCPLLSQQAQHINIPNICNREHDRVLHEKAVYKQFHHFNKVRVMLNVNNAGMICFHEYDPEVADD</sequence>
<gene>
    <name evidence="2" type="ORF">GH714_017210</name>
</gene>
<name>A0A6A6NC38_HEVBR</name>
<dbReference type="GO" id="GO:0006952">
    <property type="term" value="P:defense response"/>
    <property type="evidence" value="ECO:0007669"/>
    <property type="project" value="UniProtKB-KW"/>
</dbReference>
<dbReference type="PANTHER" id="PTHR36766:SF40">
    <property type="entry name" value="DISEASE RESISTANCE PROTEIN RGA3"/>
    <property type="match status" value="1"/>
</dbReference>
<evidence type="ECO:0000313" key="2">
    <source>
        <dbReference type="EMBL" id="KAF2322475.1"/>
    </source>
</evidence>
<proteinExistence type="predicted"/>
<dbReference type="InterPro" id="IPR032675">
    <property type="entry name" value="LRR_dom_sf"/>
</dbReference>
<dbReference type="PANTHER" id="PTHR36766">
    <property type="entry name" value="PLANT BROAD-SPECTRUM MILDEW RESISTANCE PROTEIN RPW8"/>
    <property type="match status" value="1"/>
</dbReference>
<reference evidence="2 3" key="1">
    <citation type="journal article" date="2020" name="Mol. Plant">
        <title>The Chromosome-Based Rubber Tree Genome Provides New Insights into Spurge Genome Evolution and Rubber Biosynthesis.</title>
        <authorList>
            <person name="Liu J."/>
            <person name="Shi C."/>
            <person name="Shi C.C."/>
            <person name="Li W."/>
            <person name="Zhang Q.J."/>
            <person name="Zhang Y."/>
            <person name="Li K."/>
            <person name="Lu H.F."/>
            <person name="Shi C."/>
            <person name="Zhu S.T."/>
            <person name="Xiao Z.Y."/>
            <person name="Nan H."/>
            <person name="Yue Y."/>
            <person name="Zhu X.G."/>
            <person name="Wu Y."/>
            <person name="Hong X.N."/>
            <person name="Fan G.Y."/>
            <person name="Tong Y."/>
            <person name="Zhang D."/>
            <person name="Mao C.L."/>
            <person name="Liu Y.L."/>
            <person name="Hao S.J."/>
            <person name="Liu W.Q."/>
            <person name="Lv M.Q."/>
            <person name="Zhang H.B."/>
            <person name="Liu Y."/>
            <person name="Hu-Tang G.R."/>
            <person name="Wang J.P."/>
            <person name="Wang J.H."/>
            <person name="Sun Y.H."/>
            <person name="Ni S.B."/>
            <person name="Chen W.B."/>
            <person name="Zhang X.C."/>
            <person name="Jiao Y.N."/>
            <person name="Eichler E.E."/>
            <person name="Li G.H."/>
            <person name="Liu X."/>
            <person name="Gao L.Z."/>
        </authorList>
    </citation>
    <scope>NUCLEOTIDE SEQUENCE [LARGE SCALE GENOMIC DNA]</scope>
    <source>
        <strain evidence="3">cv. GT1</strain>
        <tissue evidence="2">Leaf</tissue>
    </source>
</reference>